<evidence type="ECO:0008006" key="3">
    <source>
        <dbReference type="Google" id="ProtNLM"/>
    </source>
</evidence>
<dbReference type="Proteomes" id="UP000076587">
    <property type="component" value="Unassembled WGS sequence"/>
</dbReference>
<dbReference type="PATRIC" id="fig|1365253.3.peg.1079"/>
<protein>
    <recommendedName>
        <fullName evidence="3">Lipoprotein</fullName>
    </recommendedName>
</protein>
<dbReference type="PROSITE" id="PS51257">
    <property type="entry name" value="PROKAR_LIPOPROTEIN"/>
    <property type="match status" value="1"/>
</dbReference>
<sequence length="493" mass="55995">MFNSPIKTLSLAILCSAAISGCGSKGGSKSPSIELDNNKKVTTEENRYARRGRVIDGYVQGATVWLDLNNNKIKDADEPSVISTDKGSYILELTEQQAKCASYVPTYVDVPVGAIDEDLGEVTKPYQMVLPPTLESLNDEALQHITPLTTVLWQSLVETPEFKDATCEQLVQSNEQREVLLIVLEETTKQVIDHYNISEEQLFSDYIENGDEALKKLAEDIVKGLQASVEKYIELAKKHLDAAEIRVLHYQGTPPNQPESDERVWYRRIVIYSKEGDTLIDENARVDDSLKNVLFIHYDRKIKSIQLSGGHSYAQTVDVVINDPEDIGACVHHEKLTLNINNIKYEIDNWKLVQREAKDQTCDFDVDFSDAPNRGLSVTYDKNGINYLVEVGQDKHSNTKEGLTDWYNMKNKLSLLELAVIVYYLDQSGYELHDDVTIPYAWWHKRKTDDTGENRVITSRYHDGRWTKQSYKSDGTYVLECSTDGENWTTECN</sequence>
<organism evidence="1 2">
    <name type="scientific">Pseudoalteromonas luteoviolacea NCIMB 1942</name>
    <dbReference type="NCBI Taxonomy" id="1365253"/>
    <lineage>
        <taxon>Bacteria</taxon>
        <taxon>Pseudomonadati</taxon>
        <taxon>Pseudomonadota</taxon>
        <taxon>Gammaproteobacteria</taxon>
        <taxon>Alteromonadales</taxon>
        <taxon>Pseudoalteromonadaceae</taxon>
        <taxon>Pseudoalteromonas</taxon>
    </lineage>
</organism>
<accession>A0A167G8A9</accession>
<name>A0A167G8A9_9GAMM</name>
<evidence type="ECO:0000313" key="2">
    <source>
        <dbReference type="Proteomes" id="UP000076587"/>
    </source>
</evidence>
<dbReference type="AlphaFoldDB" id="A0A167G8A9"/>
<dbReference type="EMBL" id="AUXT01000070">
    <property type="protein sequence ID" value="KZN54308.1"/>
    <property type="molecule type" value="Genomic_DNA"/>
</dbReference>
<dbReference type="OrthoDB" id="5592666at2"/>
<proteinExistence type="predicted"/>
<evidence type="ECO:0000313" key="1">
    <source>
        <dbReference type="EMBL" id="KZN54308.1"/>
    </source>
</evidence>
<gene>
    <name evidence="1" type="ORF">N482_24560</name>
</gene>
<reference evidence="1 2" key="1">
    <citation type="submission" date="2013-07" db="EMBL/GenBank/DDBJ databases">
        <title>Comparative Genomic and Metabolomic Analysis of Twelve Strains of Pseudoalteromonas luteoviolacea.</title>
        <authorList>
            <person name="Vynne N.G."/>
            <person name="Mansson M."/>
            <person name="Gram L."/>
        </authorList>
    </citation>
    <scope>NUCLEOTIDE SEQUENCE [LARGE SCALE GENOMIC DNA]</scope>
    <source>
        <strain evidence="1 2">NCIMB 1942</strain>
    </source>
</reference>
<comment type="caution">
    <text evidence="1">The sequence shown here is derived from an EMBL/GenBank/DDBJ whole genome shotgun (WGS) entry which is preliminary data.</text>
</comment>
<dbReference type="RefSeq" id="WP_063376010.1">
    <property type="nucleotide sequence ID" value="NZ_AUXT01000070.1"/>
</dbReference>